<dbReference type="SMART" id="SM00493">
    <property type="entry name" value="TOPRIM"/>
    <property type="match status" value="1"/>
</dbReference>
<dbReference type="PROSITE" id="PS50880">
    <property type="entry name" value="TOPRIM"/>
    <property type="match status" value="1"/>
</dbReference>
<dbReference type="SUPFAM" id="SSF56731">
    <property type="entry name" value="DNA primase core"/>
    <property type="match status" value="1"/>
</dbReference>
<comment type="similarity">
    <text evidence="12 13">Belongs to the DnaG primase family.</text>
</comment>
<dbReference type="Gene3D" id="3.40.1360.10">
    <property type="match status" value="1"/>
</dbReference>
<dbReference type="NCBIfam" id="TIGR01391">
    <property type="entry name" value="dnaG"/>
    <property type="match status" value="1"/>
</dbReference>
<feature type="zinc finger region" description="CHC2-type" evidence="12 14">
    <location>
        <begin position="39"/>
        <end position="63"/>
    </location>
</feature>
<organism evidence="16 17">
    <name type="scientific">Helicobacter trogontum</name>
    <dbReference type="NCBI Taxonomy" id="50960"/>
    <lineage>
        <taxon>Bacteria</taxon>
        <taxon>Pseudomonadati</taxon>
        <taxon>Campylobacterota</taxon>
        <taxon>Epsilonproteobacteria</taxon>
        <taxon>Campylobacterales</taxon>
        <taxon>Helicobacteraceae</taxon>
        <taxon>Helicobacter</taxon>
    </lineage>
</organism>
<dbReference type="Pfam" id="PF16730">
    <property type="entry name" value="DnaGprimase_HBD"/>
    <property type="match status" value="1"/>
</dbReference>
<dbReference type="GO" id="GO:1990077">
    <property type="term" value="C:primosome complex"/>
    <property type="evidence" value="ECO:0007669"/>
    <property type="project" value="UniProtKB-KW"/>
</dbReference>
<dbReference type="CDD" id="cd03364">
    <property type="entry name" value="TOPRIM_DnaG_primases"/>
    <property type="match status" value="1"/>
</dbReference>
<dbReference type="Gene3D" id="1.10.860.10">
    <property type="entry name" value="DNAb Helicase, Chain A"/>
    <property type="match status" value="1"/>
</dbReference>
<comment type="function">
    <text evidence="12 13">RNA polymerase that catalyzes the synthesis of short RNA molecules used as primers for DNA polymerase during DNA replication.</text>
</comment>
<dbReference type="Proteomes" id="UP000029878">
    <property type="component" value="Unassembled WGS sequence"/>
</dbReference>
<evidence type="ECO:0000256" key="7">
    <source>
        <dbReference type="ARBA" id="ARBA00022771"/>
    </source>
</evidence>
<keyword evidence="10 12" id="KW-0238">DNA-binding</keyword>
<dbReference type="InterPro" id="IPR006295">
    <property type="entry name" value="DNA_primase_DnaG"/>
</dbReference>
<dbReference type="InterPro" id="IPR019475">
    <property type="entry name" value="DNA_primase_DnaB-bd"/>
</dbReference>
<keyword evidence="3 12" id="KW-0808">Transferase</keyword>
<dbReference type="OrthoDB" id="9803773at2"/>
<dbReference type="InterPro" id="IPR037068">
    <property type="entry name" value="DNA_primase_core_N_sf"/>
</dbReference>
<evidence type="ECO:0000256" key="14">
    <source>
        <dbReference type="PIRSR" id="PIRSR002811-1"/>
    </source>
</evidence>
<comment type="catalytic activity">
    <reaction evidence="12">
        <text>ssDNA + n NTP = ssDNA/pppN(pN)n-1 hybrid + (n-1) diphosphate.</text>
        <dbReference type="EC" id="2.7.7.101"/>
    </reaction>
</comment>
<evidence type="ECO:0000259" key="15">
    <source>
        <dbReference type="PROSITE" id="PS50880"/>
    </source>
</evidence>
<dbReference type="InterPro" id="IPR050219">
    <property type="entry name" value="DnaG_primase"/>
</dbReference>
<feature type="domain" description="Toprim" evidence="15">
    <location>
        <begin position="248"/>
        <end position="331"/>
    </location>
</feature>
<dbReference type="GO" id="GO:0003677">
    <property type="term" value="F:DNA binding"/>
    <property type="evidence" value="ECO:0007669"/>
    <property type="project" value="UniProtKB-KW"/>
</dbReference>
<dbReference type="Gene3D" id="3.90.580.10">
    <property type="entry name" value="Zinc finger, CHC2-type domain"/>
    <property type="match status" value="1"/>
</dbReference>
<name>A0A4U8SAV0_9HELI</name>
<keyword evidence="6 12" id="KW-0479">Metal-binding</keyword>
<dbReference type="PIRSF" id="PIRSF002811">
    <property type="entry name" value="DnaG"/>
    <property type="match status" value="1"/>
</dbReference>
<gene>
    <name evidence="12 16" type="primary">dnaG</name>
    <name evidence="16" type="ORF">LS81_005580</name>
</gene>
<keyword evidence="1 12" id="KW-0240">DNA-directed RNA polymerase</keyword>
<evidence type="ECO:0000256" key="6">
    <source>
        <dbReference type="ARBA" id="ARBA00022723"/>
    </source>
</evidence>
<dbReference type="InterPro" id="IPR031988">
    <property type="entry name" value="DnaG_HBD"/>
</dbReference>
<dbReference type="GO" id="GO:0008270">
    <property type="term" value="F:zinc ion binding"/>
    <property type="evidence" value="ECO:0007669"/>
    <property type="project" value="UniProtKB-UniRule"/>
</dbReference>
<keyword evidence="4 12" id="KW-0548">Nucleotidyltransferase</keyword>
<evidence type="ECO:0000256" key="4">
    <source>
        <dbReference type="ARBA" id="ARBA00022695"/>
    </source>
</evidence>
<comment type="caution">
    <text evidence="16">The sequence shown here is derived from an EMBL/GenBank/DDBJ whole genome shotgun (WGS) entry which is preliminary data.</text>
</comment>
<dbReference type="AlphaFoldDB" id="A0A4U8SAV0"/>
<dbReference type="RefSeq" id="WP_034345199.1">
    <property type="nucleotide sequence ID" value="NZ_FZNG01000017.1"/>
</dbReference>
<dbReference type="Pfam" id="PF08275">
    <property type="entry name" value="DNAG_N"/>
    <property type="match status" value="1"/>
</dbReference>
<evidence type="ECO:0000256" key="3">
    <source>
        <dbReference type="ARBA" id="ARBA00022679"/>
    </source>
</evidence>
<dbReference type="PANTHER" id="PTHR30313">
    <property type="entry name" value="DNA PRIMASE"/>
    <property type="match status" value="1"/>
</dbReference>
<dbReference type="GO" id="GO:0006269">
    <property type="term" value="P:DNA replication, synthesis of primer"/>
    <property type="evidence" value="ECO:0007669"/>
    <property type="project" value="UniProtKB-UniRule"/>
</dbReference>
<keyword evidence="9" id="KW-0460">Magnesium</keyword>
<evidence type="ECO:0000256" key="9">
    <source>
        <dbReference type="ARBA" id="ARBA00022842"/>
    </source>
</evidence>
<evidence type="ECO:0000313" key="17">
    <source>
        <dbReference type="Proteomes" id="UP000029878"/>
    </source>
</evidence>
<comment type="subunit">
    <text evidence="12">Monomer. Interacts with DnaB.</text>
</comment>
<evidence type="ECO:0000256" key="1">
    <source>
        <dbReference type="ARBA" id="ARBA00022478"/>
    </source>
</evidence>
<evidence type="ECO:0000313" key="16">
    <source>
        <dbReference type="EMBL" id="TLD83139.1"/>
    </source>
</evidence>
<dbReference type="InterPro" id="IPR013264">
    <property type="entry name" value="DNAG_N"/>
</dbReference>
<evidence type="ECO:0000256" key="11">
    <source>
        <dbReference type="ARBA" id="ARBA00023163"/>
    </source>
</evidence>
<accession>A0A4U8SAV0</accession>
<dbReference type="SUPFAM" id="SSF57783">
    <property type="entry name" value="Zinc beta-ribbon"/>
    <property type="match status" value="1"/>
</dbReference>
<evidence type="ECO:0000256" key="5">
    <source>
        <dbReference type="ARBA" id="ARBA00022705"/>
    </source>
</evidence>
<evidence type="ECO:0000256" key="8">
    <source>
        <dbReference type="ARBA" id="ARBA00022833"/>
    </source>
</evidence>
<comment type="cofactor">
    <cofactor evidence="12 13 14">
        <name>Zn(2+)</name>
        <dbReference type="ChEBI" id="CHEBI:29105"/>
    </cofactor>
    <text evidence="12 13 14">Binds 1 zinc ion per monomer.</text>
</comment>
<dbReference type="GO" id="GO:0003899">
    <property type="term" value="F:DNA-directed RNA polymerase activity"/>
    <property type="evidence" value="ECO:0007669"/>
    <property type="project" value="UniProtKB-UniRule"/>
</dbReference>
<dbReference type="InterPro" id="IPR030846">
    <property type="entry name" value="DnaG_bac"/>
</dbReference>
<dbReference type="PANTHER" id="PTHR30313:SF2">
    <property type="entry name" value="DNA PRIMASE"/>
    <property type="match status" value="1"/>
</dbReference>
<dbReference type="GO" id="GO:0000428">
    <property type="term" value="C:DNA-directed RNA polymerase complex"/>
    <property type="evidence" value="ECO:0007669"/>
    <property type="project" value="UniProtKB-KW"/>
</dbReference>
<dbReference type="InterPro" id="IPR034151">
    <property type="entry name" value="TOPRIM_DnaG_bac"/>
</dbReference>
<dbReference type="Gene3D" id="3.90.980.10">
    <property type="entry name" value="DNA primase, catalytic core, N-terminal domain"/>
    <property type="match status" value="1"/>
</dbReference>
<dbReference type="InterPro" id="IPR016136">
    <property type="entry name" value="DNA_helicase_N/primase_C"/>
</dbReference>
<keyword evidence="8 12" id="KW-0862">Zinc</keyword>
<dbReference type="EMBL" id="JRPL02000010">
    <property type="protein sequence ID" value="TLD83139.1"/>
    <property type="molecule type" value="Genomic_DNA"/>
</dbReference>
<dbReference type="InterPro" id="IPR002694">
    <property type="entry name" value="Znf_CHC2"/>
</dbReference>
<dbReference type="InterPro" id="IPR006171">
    <property type="entry name" value="TOPRIM_dom"/>
</dbReference>
<dbReference type="Pfam" id="PF10410">
    <property type="entry name" value="DnaB_bind"/>
    <property type="match status" value="1"/>
</dbReference>
<evidence type="ECO:0000256" key="12">
    <source>
        <dbReference type="HAMAP-Rule" id="MF_00974"/>
    </source>
</evidence>
<dbReference type="Pfam" id="PF01807">
    <property type="entry name" value="Zn_ribbon_DnaG"/>
    <property type="match status" value="1"/>
</dbReference>
<keyword evidence="11 12" id="KW-0804">Transcription</keyword>
<keyword evidence="5 12" id="KW-0235">DNA replication</keyword>
<dbReference type="InterPro" id="IPR036977">
    <property type="entry name" value="DNA_primase_Znf_CHC2"/>
</dbReference>
<reference evidence="16 17" key="1">
    <citation type="journal article" date="2014" name="Genome Announc.">
        <title>Draft genome sequences of eight enterohepatic helicobacter species isolated from both laboratory and wild rodents.</title>
        <authorList>
            <person name="Sheh A."/>
            <person name="Shen Z."/>
            <person name="Fox J.G."/>
        </authorList>
    </citation>
    <scope>NUCLEOTIDE SEQUENCE [LARGE SCALE GENOMIC DNA]</scope>
    <source>
        <strain evidence="16 17">ATCC 700114</strain>
    </source>
</reference>
<dbReference type="HAMAP" id="MF_00974">
    <property type="entry name" value="DNA_primase_DnaG"/>
    <property type="match status" value="1"/>
</dbReference>
<dbReference type="Pfam" id="PF13155">
    <property type="entry name" value="Toprim_2"/>
    <property type="match status" value="1"/>
</dbReference>
<dbReference type="FunFam" id="3.90.580.10:FF:000001">
    <property type="entry name" value="DNA primase"/>
    <property type="match status" value="1"/>
</dbReference>
<dbReference type="SMART" id="SM00400">
    <property type="entry name" value="ZnF_CHCC"/>
    <property type="match status" value="1"/>
</dbReference>
<evidence type="ECO:0000256" key="2">
    <source>
        <dbReference type="ARBA" id="ARBA00022515"/>
    </source>
</evidence>
<dbReference type="GO" id="GO:0005737">
    <property type="term" value="C:cytoplasm"/>
    <property type="evidence" value="ECO:0007669"/>
    <property type="project" value="TreeGrafter"/>
</dbReference>
<evidence type="ECO:0000256" key="13">
    <source>
        <dbReference type="PIRNR" id="PIRNR002811"/>
    </source>
</evidence>
<evidence type="ECO:0000256" key="10">
    <source>
        <dbReference type="ARBA" id="ARBA00023125"/>
    </source>
</evidence>
<proteinExistence type="inferred from homology"/>
<keyword evidence="2 12" id="KW-0639">Primosome</keyword>
<keyword evidence="7 12" id="KW-0863">Zinc-finger</keyword>
<comment type="domain">
    <text evidence="12">Contains an N-terminal zinc-binding domain, a central core domain that contains the primase activity, and a C-terminal DnaB-binding domain.</text>
</comment>
<sequence>MARFTEASLAHLYEAIDIVDVVTQYIDVRKVGANFMALCPFHDDKTPSMSISAIKGLYHCHACGASGNAIRFVMEYERLSFHDAVQKIAALFNVTLAYEKGYTETKKSHLLPSLALFYHNKLFKHEEILQYLFSRAISEDSINEFEIGYSGNSYDTLRFLDEQRFSRKEALECGILTQGNDKDYARFANRIIFPIYSSTGVVVGFGGRTLSADKNVAKYLNSPQSKIFNKSKILYGYHLAKQMIYKQKSIIVCEGYLDVIMLHQAGFKNVVATLGTALNEGHLYLLNKDNPRIYICYDGDNAGINAAFKAAKFLSQNNKDGGVIILKDGLDPADMVAQNKVELFKEALHMATPFVEFVLNHIVKDFDLNNPMQKQNALQVCKEYLHTLTPFLQDEYKQKCASLLHISPIYLETKNKKTKSTEVKVDTTNNFAEESILYNMLENKEHFYFAINFLNEEHFQIYRHEFQLICRQDYNNDRIYALRFRTQAKILSNEEFREQLRIFLLQYAQDMLPKIAISPIESNLKFQQIKNLREGIAKLRSGELVSVSVMQ</sequence>
<protein>
    <recommendedName>
        <fullName evidence="12 13">DNA primase</fullName>
        <ecNumber evidence="12">2.7.7.101</ecNumber>
    </recommendedName>
</protein>
<dbReference type="EC" id="2.7.7.101" evidence="12"/>